<organism evidence="1 2">
    <name type="scientific">Leuconostoc citreum</name>
    <dbReference type="NCBI Taxonomy" id="33964"/>
    <lineage>
        <taxon>Bacteria</taxon>
        <taxon>Bacillati</taxon>
        <taxon>Bacillota</taxon>
        <taxon>Bacilli</taxon>
        <taxon>Lactobacillales</taxon>
        <taxon>Lactobacillaceae</taxon>
        <taxon>Leuconostoc</taxon>
    </lineage>
</organism>
<dbReference type="Proteomes" id="UP000323274">
    <property type="component" value="Unassembled WGS sequence"/>
</dbReference>
<gene>
    <name evidence="1" type="ORF">LCIT_01220</name>
</gene>
<dbReference type="RefSeq" id="WP_149333489.1">
    <property type="nucleotide sequence ID" value="NZ_BJJW01000002.1"/>
</dbReference>
<protein>
    <submittedName>
        <fullName evidence="1">Uncharacterized protein</fullName>
    </submittedName>
</protein>
<proteinExistence type="predicted"/>
<accession>A0A5A5TWL4</accession>
<comment type="caution">
    <text evidence="1">The sequence shown here is derived from an EMBL/GenBank/DDBJ whole genome shotgun (WGS) entry which is preliminary data.</text>
</comment>
<reference evidence="1 2" key="1">
    <citation type="submission" date="2019-04" db="EMBL/GenBank/DDBJ databases">
        <title>A pseudo-fructophilic Leuconostoc citreum strain F192-5 isolated from peel of satsuma mandarin: the first report for isolation and characterization of strain-dependent fructophilic-like characteristics.</title>
        <authorList>
            <person name="Maeno S."/>
            <person name="Tanizawa Y."/>
            <person name="Kajikawa A."/>
            <person name="Kanesaki Y."/>
            <person name="Kubota E."/>
            <person name="Arita M."/>
            <person name="Leon D."/>
            <person name="Endo A."/>
        </authorList>
    </citation>
    <scope>NUCLEOTIDE SEQUENCE [LARGE SCALE GENOMIC DNA]</scope>
    <source>
        <strain evidence="1 2">F192-5</strain>
    </source>
</reference>
<evidence type="ECO:0000313" key="2">
    <source>
        <dbReference type="Proteomes" id="UP000323274"/>
    </source>
</evidence>
<dbReference type="AlphaFoldDB" id="A0A5A5TWL4"/>
<dbReference type="EMBL" id="BJJW01000002">
    <property type="protein sequence ID" value="GDZ82880.1"/>
    <property type="molecule type" value="Genomic_DNA"/>
</dbReference>
<evidence type="ECO:0000313" key="1">
    <source>
        <dbReference type="EMBL" id="GDZ82880.1"/>
    </source>
</evidence>
<sequence>MNNNDSQALEKRVAYIQEHLELLDKAIATMPILVANANNAETEQQWLSAIARFKTDLRKTYVDLSLFQNIK</sequence>
<name>A0A5A5TWL4_LEUCI</name>